<dbReference type="AlphaFoldDB" id="A0AA41YAY6"/>
<dbReference type="Proteomes" id="UP001163821">
    <property type="component" value="Unassembled WGS sequence"/>
</dbReference>
<dbReference type="PANTHER" id="PTHR38037">
    <property type="entry name" value="ZN_PROTEASE DOMAIN-CONTAINING PROTEIN"/>
    <property type="match status" value="1"/>
</dbReference>
<evidence type="ECO:0000313" key="2">
    <source>
        <dbReference type="EMBL" id="MCW0482590.1"/>
    </source>
</evidence>
<gene>
    <name evidence="2" type="ORF">N2K84_07620</name>
</gene>
<dbReference type="EMBL" id="JAPAAF010000007">
    <property type="protein sequence ID" value="MCW0482590.1"/>
    <property type="molecule type" value="Genomic_DNA"/>
</dbReference>
<dbReference type="PANTHER" id="PTHR38037:SF2">
    <property type="entry name" value="ATP-DEPENDENT ZINC PROTEASE DOMAIN-CONTAINING PROTEIN-RELATED"/>
    <property type="match status" value="1"/>
</dbReference>
<evidence type="ECO:0000259" key="1">
    <source>
        <dbReference type="Pfam" id="PF05618"/>
    </source>
</evidence>
<dbReference type="InterPro" id="IPR008503">
    <property type="entry name" value="Asp_endopeptidase"/>
</dbReference>
<organism evidence="2 3">
    <name type="scientific">Gaoshiqia sediminis</name>
    <dbReference type="NCBI Taxonomy" id="2986998"/>
    <lineage>
        <taxon>Bacteria</taxon>
        <taxon>Pseudomonadati</taxon>
        <taxon>Bacteroidota</taxon>
        <taxon>Bacteroidia</taxon>
        <taxon>Marinilabiliales</taxon>
        <taxon>Prolixibacteraceae</taxon>
        <taxon>Gaoshiqia</taxon>
    </lineage>
</organism>
<dbReference type="Pfam" id="PF05618">
    <property type="entry name" value="Zn_protease"/>
    <property type="match status" value="1"/>
</dbReference>
<evidence type="ECO:0000313" key="3">
    <source>
        <dbReference type="Proteomes" id="UP001163821"/>
    </source>
</evidence>
<feature type="domain" description="Retropepsin-like aspartic endopeptidase" evidence="1">
    <location>
        <begin position="9"/>
        <end position="138"/>
    </location>
</feature>
<dbReference type="SUPFAM" id="SSF50630">
    <property type="entry name" value="Acid proteases"/>
    <property type="match status" value="1"/>
</dbReference>
<dbReference type="RefSeq" id="WP_282591195.1">
    <property type="nucleotide sequence ID" value="NZ_JAPAAF010000007.1"/>
</dbReference>
<proteinExistence type="predicted"/>
<accession>A0AA41YAY6</accession>
<protein>
    <submittedName>
        <fullName evidence="2">RimK/LysX family protein</fullName>
    </submittedName>
</protein>
<comment type="caution">
    <text evidence="2">The sequence shown here is derived from an EMBL/GenBank/DDBJ whole genome shotgun (WGS) entry which is preliminary data.</text>
</comment>
<dbReference type="InterPro" id="IPR021109">
    <property type="entry name" value="Peptidase_aspartic_dom_sf"/>
</dbReference>
<name>A0AA41YAY6_9BACT</name>
<keyword evidence="3" id="KW-1185">Reference proteome</keyword>
<sequence>MKARTLIGRQDLADFPGLQLENIEVKVDTGAYTSSFHCHDIEEISQAGTKKLRCFFLDPEHEKYHNKEFIFDRFSKKKVRSSNGQIEERYSINTTIILFGQEMPLELTLTERGNMKFPVLLGRKFLSKRFVVDSAKANLSSNGIKKTVRLL</sequence>
<dbReference type="Gene3D" id="2.40.70.10">
    <property type="entry name" value="Acid Proteases"/>
    <property type="match status" value="1"/>
</dbReference>
<reference evidence="2" key="1">
    <citation type="submission" date="2022-10" db="EMBL/GenBank/DDBJ databases">
        <title>Gaoshiqiia sediminis gen. nov., sp. nov., isolated from coastal sediment.</title>
        <authorList>
            <person name="Yu W.X."/>
            <person name="Mu D.S."/>
            <person name="Du J.Z."/>
            <person name="Liang Y.Q."/>
        </authorList>
    </citation>
    <scope>NUCLEOTIDE SEQUENCE</scope>
    <source>
        <strain evidence="2">A06</strain>
    </source>
</reference>